<protein>
    <submittedName>
        <fullName evidence="1">Uncharacterized protein</fullName>
    </submittedName>
</protein>
<sequence length="181" mass="20424">MVSTIFTHVSIGPNKIRLLKMKSPFKLLHNRPPTCDHLKAFGCLAYASTLDAKCQSFILELRLVFLLAIIMNHNLKIFQMQIGALGLTPVGPSRGIASSLVSWKSKKQPTVSKSSHEVEYRAMAQATCEITWIFALLSDLSIHHTSPPVLYCNNTTTIHIFENPVFHERTKHIDIDCHVFR</sequence>
<dbReference type="PANTHER" id="PTHR11439:SF463">
    <property type="entry name" value="REVERSE TRANSCRIPTASE TY1_COPIA-TYPE DOMAIN-CONTAINING PROTEIN"/>
    <property type="match status" value="1"/>
</dbReference>
<dbReference type="AlphaFoldDB" id="A0A803NS63"/>
<dbReference type="Gramene" id="evm.model.02.1080">
    <property type="protein sequence ID" value="cds.evm.model.02.1080"/>
    <property type="gene ID" value="evm.TU.02.1080"/>
</dbReference>
<dbReference type="EnsemblPlants" id="evm.model.02.1080">
    <property type="protein sequence ID" value="cds.evm.model.02.1080"/>
    <property type="gene ID" value="evm.TU.02.1080"/>
</dbReference>
<dbReference type="CDD" id="cd09272">
    <property type="entry name" value="RNase_HI_RT_Ty1"/>
    <property type="match status" value="1"/>
</dbReference>
<reference evidence="1" key="2">
    <citation type="submission" date="2021-03" db="UniProtKB">
        <authorList>
            <consortium name="EnsemblPlants"/>
        </authorList>
    </citation>
    <scope>IDENTIFICATION</scope>
</reference>
<accession>A0A803NS63</accession>
<name>A0A803NS63_CANSA</name>
<organism evidence="1 2">
    <name type="scientific">Cannabis sativa</name>
    <name type="common">Hemp</name>
    <name type="synonym">Marijuana</name>
    <dbReference type="NCBI Taxonomy" id="3483"/>
    <lineage>
        <taxon>Eukaryota</taxon>
        <taxon>Viridiplantae</taxon>
        <taxon>Streptophyta</taxon>
        <taxon>Embryophyta</taxon>
        <taxon>Tracheophyta</taxon>
        <taxon>Spermatophyta</taxon>
        <taxon>Magnoliopsida</taxon>
        <taxon>eudicotyledons</taxon>
        <taxon>Gunneridae</taxon>
        <taxon>Pentapetalae</taxon>
        <taxon>rosids</taxon>
        <taxon>fabids</taxon>
        <taxon>Rosales</taxon>
        <taxon>Cannabaceae</taxon>
        <taxon>Cannabis</taxon>
    </lineage>
</organism>
<proteinExistence type="predicted"/>
<dbReference type="PANTHER" id="PTHR11439">
    <property type="entry name" value="GAG-POL-RELATED RETROTRANSPOSON"/>
    <property type="match status" value="1"/>
</dbReference>
<evidence type="ECO:0000313" key="1">
    <source>
        <dbReference type="EnsemblPlants" id="cds.evm.model.02.1080"/>
    </source>
</evidence>
<evidence type="ECO:0000313" key="2">
    <source>
        <dbReference type="Proteomes" id="UP000596661"/>
    </source>
</evidence>
<dbReference type="EMBL" id="UZAU01000157">
    <property type="status" value="NOT_ANNOTATED_CDS"/>
    <property type="molecule type" value="Genomic_DNA"/>
</dbReference>
<dbReference type="Proteomes" id="UP000596661">
    <property type="component" value="Chromosome 2"/>
</dbReference>
<reference evidence="1" key="1">
    <citation type="submission" date="2018-11" db="EMBL/GenBank/DDBJ databases">
        <authorList>
            <person name="Grassa J C."/>
        </authorList>
    </citation>
    <scope>NUCLEOTIDE SEQUENCE [LARGE SCALE GENOMIC DNA]</scope>
</reference>
<keyword evidence="2" id="KW-1185">Reference proteome</keyword>